<organism evidence="5 6">
    <name type="scientific">Shewanella algae</name>
    <dbReference type="NCBI Taxonomy" id="38313"/>
    <lineage>
        <taxon>Bacteria</taxon>
        <taxon>Pseudomonadati</taxon>
        <taxon>Pseudomonadota</taxon>
        <taxon>Gammaproteobacteria</taxon>
        <taxon>Alteromonadales</taxon>
        <taxon>Shewanellaceae</taxon>
        <taxon>Shewanella</taxon>
    </lineage>
</organism>
<feature type="chain" id="PRO_5016878957" evidence="4">
    <location>
        <begin position="28"/>
        <end position="512"/>
    </location>
</feature>
<name>A0A380BR72_9GAMM</name>
<dbReference type="PRINTS" id="PR00922">
    <property type="entry name" value="DADACBPTASE3"/>
</dbReference>
<keyword evidence="4" id="KW-0732">Signal</keyword>
<dbReference type="InterPro" id="IPR012338">
    <property type="entry name" value="Beta-lactam/transpept-like"/>
</dbReference>
<dbReference type="PANTHER" id="PTHR30023:SF0">
    <property type="entry name" value="PENICILLIN-SENSITIVE CARBOXYPEPTIDASE A"/>
    <property type="match status" value="1"/>
</dbReference>
<dbReference type="SUPFAM" id="SSF56601">
    <property type="entry name" value="beta-lactamase/transpeptidase-like"/>
    <property type="match status" value="1"/>
</dbReference>
<feature type="signal peptide" evidence="4">
    <location>
        <begin position="1"/>
        <end position="27"/>
    </location>
</feature>
<sequence>MPQLSLQGLARPLLLLSAMALSSPLKADNTSLDDLLNLITPASSQTAVWIEDLQSGEQLLSHNSETLMIPASTQKLLTAVTATELLGGEFRYHTSILSTGSPQNGVLKGDLYLLFSGDPTLKRQDLIELFKRVTEAGISQVQGNLILIGETHEQLRAPGWVWDDLGICYAAPVSSYVINQNCVHGKLEPTLASDKAKISAPVYLPVKLTTNAIFDKGHKQGFCELQLARLPGNHFHFSGCFPGAQVLPLALAVNDPGQYAIDSVAGIIKGKLNIKGKILTSNQLPASSRVVASHASDALPELLETMLLESDNLIADSLLKQLGKHYYGDGASFSAGAKAIREVLAEKGIVLERAQLIDGSGLSRYNLLNARQLAQLLRLIADTPDYQWLMHKLPVSGHSGTLKYRKHYANKPLKGRVWAKTGSMQGVVNLAGYVTDDSDKQMPRYLFVVLENGLSPQSKELEAAPFATLLLQGLTDYRANSRAESQLAAKEQDKPKPTPQEKAQTELNVSAR</sequence>
<dbReference type="Gene3D" id="3.40.710.10">
    <property type="entry name" value="DD-peptidase/beta-lactamase superfamily"/>
    <property type="match status" value="2"/>
</dbReference>
<feature type="region of interest" description="Disordered" evidence="3">
    <location>
        <begin position="482"/>
        <end position="512"/>
    </location>
</feature>
<dbReference type="EMBL" id="UGYO01000002">
    <property type="protein sequence ID" value="SUJ05753.1"/>
    <property type="molecule type" value="Genomic_DNA"/>
</dbReference>
<evidence type="ECO:0000313" key="5">
    <source>
        <dbReference type="EMBL" id="SUJ05753.1"/>
    </source>
</evidence>
<dbReference type="NCBIfam" id="TIGR00666">
    <property type="entry name" value="PBP4"/>
    <property type="match status" value="1"/>
</dbReference>
<keyword evidence="5" id="KW-0645">Protease</keyword>
<evidence type="ECO:0000256" key="2">
    <source>
        <dbReference type="ARBA" id="ARBA00022801"/>
    </source>
</evidence>
<evidence type="ECO:0000313" key="6">
    <source>
        <dbReference type="Proteomes" id="UP000254069"/>
    </source>
</evidence>
<evidence type="ECO:0000256" key="1">
    <source>
        <dbReference type="ARBA" id="ARBA00006096"/>
    </source>
</evidence>
<dbReference type="AlphaFoldDB" id="A0A380BR72"/>
<dbReference type="Proteomes" id="UP000254069">
    <property type="component" value="Unassembled WGS sequence"/>
</dbReference>
<evidence type="ECO:0000256" key="3">
    <source>
        <dbReference type="SAM" id="MobiDB-lite"/>
    </source>
</evidence>
<feature type="compositionally biased region" description="Polar residues" evidence="3">
    <location>
        <begin position="501"/>
        <end position="512"/>
    </location>
</feature>
<reference evidence="5 6" key="1">
    <citation type="submission" date="2018-06" db="EMBL/GenBank/DDBJ databases">
        <authorList>
            <consortium name="Pathogen Informatics"/>
            <person name="Doyle S."/>
        </authorList>
    </citation>
    <scope>NUCLEOTIDE SEQUENCE [LARGE SCALE GENOMIC DNA]</scope>
    <source>
        <strain evidence="5 6">NCTC10738</strain>
    </source>
</reference>
<dbReference type="InterPro" id="IPR000667">
    <property type="entry name" value="Peptidase_S13"/>
</dbReference>
<dbReference type="GO" id="GO:0006508">
    <property type="term" value="P:proteolysis"/>
    <property type="evidence" value="ECO:0007669"/>
    <property type="project" value="InterPro"/>
</dbReference>
<evidence type="ECO:0000256" key="4">
    <source>
        <dbReference type="SAM" id="SignalP"/>
    </source>
</evidence>
<dbReference type="GO" id="GO:0009002">
    <property type="term" value="F:serine-type D-Ala-D-Ala carboxypeptidase activity"/>
    <property type="evidence" value="ECO:0007669"/>
    <property type="project" value="UniProtKB-EC"/>
</dbReference>
<gene>
    <name evidence="5" type="primary">dacB</name>
    <name evidence="5" type="ORF">NCTC10738_03828</name>
</gene>
<keyword evidence="5" id="KW-0121">Carboxypeptidase</keyword>
<protein>
    <submittedName>
        <fullName evidence="5">D-alanyl-D-alanine carboxypeptidase dacB</fullName>
        <ecNumber evidence="5">3.4.16.4</ecNumber>
    </submittedName>
</protein>
<dbReference type="GO" id="GO:0000270">
    <property type="term" value="P:peptidoglycan metabolic process"/>
    <property type="evidence" value="ECO:0007669"/>
    <property type="project" value="TreeGrafter"/>
</dbReference>
<comment type="similarity">
    <text evidence="1">Belongs to the peptidase S13 family.</text>
</comment>
<dbReference type="Pfam" id="PF02113">
    <property type="entry name" value="Peptidase_S13"/>
    <property type="match status" value="1"/>
</dbReference>
<keyword evidence="2 5" id="KW-0378">Hydrolase</keyword>
<dbReference type="RefSeq" id="WP_115390345.1">
    <property type="nucleotide sequence ID" value="NZ_JADZHC010000049.1"/>
</dbReference>
<proteinExistence type="inferred from homology"/>
<dbReference type="PANTHER" id="PTHR30023">
    <property type="entry name" value="D-ALANYL-D-ALANINE CARBOXYPEPTIDASE"/>
    <property type="match status" value="1"/>
</dbReference>
<dbReference type="EC" id="3.4.16.4" evidence="5"/>
<accession>A0A380BR72</accession>
<keyword evidence="6" id="KW-1185">Reference proteome</keyword>
<dbReference type="Gene3D" id="3.50.80.20">
    <property type="entry name" value="D-Ala-D-Ala carboxypeptidase C, peptidase S13"/>
    <property type="match status" value="1"/>
</dbReference>